<sequence>MILRKSISFLLLLLVVTSAVKAQDLPIIKEIHLSPDLDRSGKAVGLHVNYSVQYNTDKSHDLTLLFNSLQPYLDRTTDVVTRLSVIDTQGAVSYRAYPDTNINDLSLQVWKGNRPVKGKNIKIDYHIPVAVSIPKRRGPHIDLQATGGGLAGAFTSFLLYPEMLNSVDLSLKWHLPKGFMAVTSKGENDCQIKADLSELMFCQFIVGKMFAYPEGRRGKGFSLYALGRKSDEMNQAAVWVEKVYAHLRNRLNGKAENPFRIFIRSYEGGPLASGVAVMGGYTLYLPPSEDATSADIHSLIAHETVHAFVGSLHAQEGEDDWYSEGIADYLCMVLPLEAGLYTPAEFGKLINEEAALYYTNAIREVSEKDIPSVKWSGRNAWSIGYSRGAMYFANLEAQLKRINSQVTVVALINQITQQAQAGEYVTKDTWEKILATSVGQWAVEDWKAMLSGKLIVPEPDIYEGYTVKKITTGVFDLGFAKPMKVQKGEIVKGLDPNSEAAKAGLQEGDEILASININKTYTSYSNTLSIPVLRKGKKYTITFQPRKGSFEAYEFVKKE</sequence>
<dbReference type="SUPFAM" id="SSF55486">
    <property type="entry name" value="Metalloproteases ('zincins'), catalytic domain"/>
    <property type="match status" value="1"/>
</dbReference>
<protein>
    <recommendedName>
        <fullName evidence="4">PDZ domain-containing protein</fullName>
    </recommendedName>
</protein>
<dbReference type="RefSeq" id="WP_283344211.1">
    <property type="nucleotide sequence ID" value="NZ_JASHIF010000007.1"/>
</dbReference>
<dbReference type="Gene3D" id="2.30.42.10">
    <property type="match status" value="1"/>
</dbReference>
<feature type="signal peptide" evidence="1">
    <location>
        <begin position="1"/>
        <end position="22"/>
    </location>
</feature>
<dbReference type="InterPro" id="IPR027268">
    <property type="entry name" value="Peptidase_M4/M1_CTD_sf"/>
</dbReference>
<organism evidence="2 3">
    <name type="scientific">Flectobacillus roseus</name>
    <dbReference type="NCBI Taxonomy" id="502259"/>
    <lineage>
        <taxon>Bacteria</taxon>
        <taxon>Pseudomonadati</taxon>
        <taxon>Bacteroidota</taxon>
        <taxon>Cytophagia</taxon>
        <taxon>Cytophagales</taxon>
        <taxon>Flectobacillaceae</taxon>
        <taxon>Flectobacillus</taxon>
    </lineage>
</organism>
<feature type="chain" id="PRO_5046508673" description="PDZ domain-containing protein" evidence="1">
    <location>
        <begin position="23"/>
        <end position="559"/>
    </location>
</feature>
<accession>A0ABT6Y6Q9</accession>
<evidence type="ECO:0008006" key="4">
    <source>
        <dbReference type="Google" id="ProtNLM"/>
    </source>
</evidence>
<reference evidence="2 3" key="1">
    <citation type="submission" date="2023-05" db="EMBL/GenBank/DDBJ databases">
        <title>Novel species of genus Flectobacillus isolated from stream in China.</title>
        <authorList>
            <person name="Lu H."/>
        </authorList>
    </citation>
    <scope>NUCLEOTIDE SEQUENCE [LARGE SCALE GENOMIC DNA]</scope>
    <source>
        <strain evidence="2 3">KCTC 42575</strain>
    </source>
</reference>
<evidence type="ECO:0000313" key="2">
    <source>
        <dbReference type="EMBL" id="MDI9859221.1"/>
    </source>
</evidence>
<dbReference type="Proteomes" id="UP001236507">
    <property type="component" value="Unassembled WGS sequence"/>
</dbReference>
<dbReference type="SUPFAM" id="SSF50156">
    <property type="entry name" value="PDZ domain-like"/>
    <property type="match status" value="1"/>
</dbReference>
<gene>
    <name evidence="2" type="ORF">QM524_08380</name>
</gene>
<comment type="caution">
    <text evidence="2">The sequence shown here is derived from an EMBL/GenBank/DDBJ whole genome shotgun (WGS) entry which is preliminary data.</text>
</comment>
<keyword evidence="1" id="KW-0732">Signal</keyword>
<dbReference type="Gene3D" id="1.10.390.10">
    <property type="entry name" value="Neutral Protease Domain 2"/>
    <property type="match status" value="1"/>
</dbReference>
<dbReference type="EMBL" id="JASHIF010000007">
    <property type="protein sequence ID" value="MDI9859221.1"/>
    <property type="molecule type" value="Genomic_DNA"/>
</dbReference>
<evidence type="ECO:0000313" key="3">
    <source>
        <dbReference type="Proteomes" id="UP001236507"/>
    </source>
</evidence>
<proteinExistence type="predicted"/>
<evidence type="ECO:0000256" key="1">
    <source>
        <dbReference type="SAM" id="SignalP"/>
    </source>
</evidence>
<name>A0ABT6Y6Q9_9BACT</name>
<keyword evidence="3" id="KW-1185">Reference proteome</keyword>
<dbReference type="InterPro" id="IPR036034">
    <property type="entry name" value="PDZ_sf"/>
</dbReference>